<reference evidence="1 2" key="1">
    <citation type="journal article" date="2020" name="Cell">
        <title>Large-Scale Comparative Analyses of Tick Genomes Elucidate Their Genetic Diversity and Vector Capacities.</title>
        <authorList>
            <consortium name="Tick Genome and Microbiome Consortium (TIGMIC)"/>
            <person name="Jia N."/>
            <person name="Wang J."/>
            <person name="Shi W."/>
            <person name="Du L."/>
            <person name="Sun Y."/>
            <person name="Zhan W."/>
            <person name="Jiang J.F."/>
            <person name="Wang Q."/>
            <person name="Zhang B."/>
            <person name="Ji P."/>
            <person name="Bell-Sakyi L."/>
            <person name="Cui X.M."/>
            <person name="Yuan T.T."/>
            <person name="Jiang B.G."/>
            <person name="Yang W.F."/>
            <person name="Lam T.T."/>
            <person name="Chang Q.C."/>
            <person name="Ding S.J."/>
            <person name="Wang X.J."/>
            <person name="Zhu J.G."/>
            <person name="Ruan X.D."/>
            <person name="Zhao L."/>
            <person name="Wei J.T."/>
            <person name="Ye R.Z."/>
            <person name="Que T.C."/>
            <person name="Du C.H."/>
            <person name="Zhou Y.H."/>
            <person name="Cheng J.X."/>
            <person name="Dai P.F."/>
            <person name="Guo W.B."/>
            <person name="Han X.H."/>
            <person name="Huang E.J."/>
            <person name="Li L.F."/>
            <person name="Wei W."/>
            <person name="Gao Y.C."/>
            <person name="Liu J.Z."/>
            <person name="Shao H.Z."/>
            <person name="Wang X."/>
            <person name="Wang C.C."/>
            <person name="Yang T.C."/>
            <person name="Huo Q.B."/>
            <person name="Li W."/>
            <person name="Chen H.Y."/>
            <person name="Chen S.E."/>
            <person name="Zhou L.G."/>
            <person name="Ni X.B."/>
            <person name="Tian J.H."/>
            <person name="Sheng Y."/>
            <person name="Liu T."/>
            <person name="Pan Y.S."/>
            <person name="Xia L.Y."/>
            <person name="Li J."/>
            <person name="Zhao F."/>
            <person name="Cao W.C."/>
        </authorList>
    </citation>
    <scope>NUCLEOTIDE SEQUENCE [LARGE SCALE GENOMIC DNA]</scope>
    <source>
        <strain evidence="1">Iper-2018</strain>
    </source>
</reference>
<name>A0AC60Q0M2_IXOPE</name>
<dbReference type="EMBL" id="JABSTQ010009653">
    <property type="protein sequence ID" value="KAG0427179.1"/>
    <property type="molecule type" value="Genomic_DNA"/>
</dbReference>
<evidence type="ECO:0000313" key="1">
    <source>
        <dbReference type="EMBL" id="KAG0427179.1"/>
    </source>
</evidence>
<gene>
    <name evidence="1" type="ORF">HPB47_025762</name>
</gene>
<accession>A0AC60Q0M2</accession>
<proteinExistence type="predicted"/>
<dbReference type="Proteomes" id="UP000805193">
    <property type="component" value="Unassembled WGS sequence"/>
</dbReference>
<organism evidence="1 2">
    <name type="scientific">Ixodes persulcatus</name>
    <name type="common">Taiga tick</name>
    <dbReference type="NCBI Taxonomy" id="34615"/>
    <lineage>
        <taxon>Eukaryota</taxon>
        <taxon>Metazoa</taxon>
        <taxon>Ecdysozoa</taxon>
        <taxon>Arthropoda</taxon>
        <taxon>Chelicerata</taxon>
        <taxon>Arachnida</taxon>
        <taxon>Acari</taxon>
        <taxon>Parasitiformes</taxon>
        <taxon>Ixodida</taxon>
        <taxon>Ixodoidea</taxon>
        <taxon>Ixodidae</taxon>
        <taxon>Ixodinae</taxon>
        <taxon>Ixodes</taxon>
    </lineage>
</organism>
<sequence length="150" mass="16149">MWLGFVVTLLTKHLAPKVQAPPAGLGSNFPEPARVRRLRGFGGPAGGKLLPIPATAKDPPVNGAAFPTEGRTFHAKKRLEPLPKGGFKVIMRPRDGMELAYYESQEPKEEPCQEPSQAAAGKGEQGKKPREEPETPATRQDSLTPAESDS</sequence>
<keyword evidence="2" id="KW-1185">Reference proteome</keyword>
<protein>
    <submittedName>
        <fullName evidence="1">Uncharacterized protein</fullName>
    </submittedName>
</protein>
<comment type="caution">
    <text evidence="1">The sequence shown here is derived from an EMBL/GenBank/DDBJ whole genome shotgun (WGS) entry which is preliminary data.</text>
</comment>
<evidence type="ECO:0000313" key="2">
    <source>
        <dbReference type="Proteomes" id="UP000805193"/>
    </source>
</evidence>